<dbReference type="AlphaFoldDB" id="A0A498H0R4"/>
<dbReference type="Gene3D" id="1.10.238.260">
    <property type="match status" value="1"/>
</dbReference>
<evidence type="ECO:0000313" key="6">
    <source>
        <dbReference type="EMBL" id="RXE56521.1"/>
    </source>
</evidence>
<dbReference type="Gene3D" id="3.20.20.70">
    <property type="entry name" value="Aldolase class I"/>
    <property type="match status" value="1"/>
</dbReference>
<dbReference type="Pfam" id="PF22617">
    <property type="entry name" value="HCS_D2"/>
    <property type="match status" value="1"/>
</dbReference>
<evidence type="ECO:0000256" key="4">
    <source>
        <dbReference type="RuleBase" id="RU003523"/>
    </source>
</evidence>
<evidence type="ECO:0000313" key="7">
    <source>
        <dbReference type="Proteomes" id="UP000290932"/>
    </source>
</evidence>
<keyword evidence="7" id="KW-1185">Reference proteome</keyword>
<evidence type="ECO:0000256" key="2">
    <source>
        <dbReference type="ARBA" id="ARBA00022679"/>
    </source>
</evidence>
<reference evidence="6 7" key="1">
    <citation type="journal article" date="2015" name="Int. J. Syst. Evol. Microbiol.">
        <title>Methanoculleus taiwanensis sp. nov., a methanogen isolated from deep marine sediment at the deformation front area near Taiwan.</title>
        <authorList>
            <person name="Weng C.Y."/>
            <person name="Chen S.C."/>
            <person name="Lai M.C."/>
            <person name="Wu S.Y."/>
            <person name="Lin S."/>
            <person name="Yang T.F."/>
            <person name="Chen P.C."/>
        </authorList>
    </citation>
    <scope>NUCLEOTIDE SEQUENCE [LARGE SCALE GENOMIC DNA]</scope>
    <source>
        <strain evidence="6 7">CYW4</strain>
    </source>
</reference>
<dbReference type="PROSITE" id="PS50991">
    <property type="entry name" value="PYR_CT"/>
    <property type="match status" value="1"/>
</dbReference>
<dbReference type="GO" id="GO:0019752">
    <property type="term" value="P:carboxylic acid metabolic process"/>
    <property type="evidence" value="ECO:0007669"/>
    <property type="project" value="InterPro"/>
</dbReference>
<dbReference type="PROSITE" id="PS00816">
    <property type="entry name" value="AIPM_HOMOCIT_SYNTH_2"/>
    <property type="match status" value="1"/>
</dbReference>
<dbReference type="InterPro" id="IPR000891">
    <property type="entry name" value="PYR_CT"/>
</dbReference>
<organism evidence="6 7">
    <name type="scientific">Methanoculleus taiwanensis</name>
    <dbReference type="NCBI Taxonomy" id="1550565"/>
    <lineage>
        <taxon>Archaea</taxon>
        <taxon>Methanobacteriati</taxon>
        <taxon>Methanobacteriota</taxon>
        <taxon>Stenosarchaea group</taxon>
        <taxon>Methanomicrobia</taxon>
        <taxon>Methanomicrobiales</taxon>
        <taxon>Methanomicrobiaceae</taxon>
        <taxon>Methanoculleus</taxon>
    </lineage>
</organism>
<comment type="similarity">
    <text evidence="1 4">Belongs to the alpha-IPM synthase/homocitrate synthase family.</text>
</comment>
<feature type="domain" description="Pyruvate carboxyltransferase" evidence="5">
    <location>
        <begin position="6"/>
        <end position="256"/>
    </location>
</feature>
<gene>
    <name evidence="6" type="primary">aksA</name>
    <name evidence="6" type="ORF">ABH15_06150</name>
</gene>
<proteinExistence type="inferred from homology"/>
<sequence length="376" mass="40473">MKPWHIEICDVTLRDGEQTPGVSFTCEEKLKIAERLDAVGVEVIEAGFPVVSSSEKVCVTAIARSGLSARVCCLARALKADVETAIDCDVDMVSIFIATSDLHIRHKYRKPREQVLESALAMVEYASDHGVQVRFAAEDASRTDIGFLIEMYTRGAEHGADLVSFADTVGCLTPLEMQQAVTAITGAVDHPLCVHCHNDLGCASANTITAAASGAYQLHTTVNGIGERAGNAALEEVLVALRMKGGIDRYDLAGLTDLSRYVAEVSGISPAKTKPIVGEHAFAHESGIHIAAILEDPLTYEYIMPELVGGERRFILGKHTGRRAVEHVAKAHGCTLTDGQLRWVLDQIKICSEGKCSITPDLLCDILKRAKEVPGA</sequence>
<dbReference type="PANTHER" id="PTHR42880">
    <property type="entry name" value="HOMOCITRATE SYNTHASE"/>
    <property type="match status" value="1"/>
</dbReference>
<dbReference type="InterPro" id="IPR054691">
    <property type="entry name" value="LeuA/HCS_post-cat"/>
</dbReference>
<dbReference type="PANTHER" id="PTHR42880:SF1">
    <property type="entry name" value="ISOPROPYLMALATE_HOMOCITRATE_CITRAMALATE SYNTHASE FAMILY PROTEIN"/>
    <property type="match status" value="1"/>
</dbReference>
<evidence type="ECO:0000259" key="5">
    <source>
        <dbReference type="PROSITE" id="PS50991"/>
    </source>
</evidence>
<name>A0A498H0R4_9EURY</name>
<dbReference type="Proteomes" id="UP000290932">
    <property type="component" value="Unassembled WGS sequence"/>
</dbReference>
<accession>A0A498H0R4</accession>
<protein>
    <submittedName>
        <fullName evidence="6">Homoaconitate hydratase</fullName>
    </submittedName>
</protein>
<dbReference type="PROSITE" id="PS00815">
    <property type="entry name" value="AIPM_HOMOCIT_SYNTH_1"/>
    <property type="match status" value="1"/>
</dbReference>
<evidence type="ECO:0000256" key="3">
    <source>
        <dbReference type="ARBA" id="ARBA00048363"/>
    </source>
</evidence>
<dbReference type="FunFam" id="3.20.20.70:FF:000010">
    <property type="entry name" value="2-isopropylmalate synthase"/>
    <property type="match status" value="1"/>
</dbReference>
<dbReference type="CDD" id="cd07940">
    <property type="entry name" value="DRE_TIM_IPMS"/>
    <property type="match status" value="1"/>
</dbReference>
<evidence type="ECO:0000256" key="1">
    <source>
        <dbReference type="ARBA" id="ARBA00006154"/>
    </source>
</evidence>
<dbReference type="EMBL" id="LHQS01000002">
    <property type="protein sequence ID" value="RXE56521.1"/>
    <property type="molecule type" value="Genomic_DNA"/>
</dbReference>
<comment type="caution">
    <text evidence="6">The sequence shown here is derived from an EMBL/GenBank/DDBJ whole genome shotgun (WGS) entry which is preliminary data.</text>
</comment>
<dbReference type="OrthoDB" id="6555at2157"/>
<dbReference type="InterPro" id="IPR002034">
    <property type="entry name" value="AIPM/Hcit_synth_CS"/>
</dbReference>
<comment type="catalytic activity">
    <reaction evidence="3">
        <text>acetyl-CoA + 2-oxoglutarate + H2O = (2R)-homocitrate + CoA + H(+)</text>
        <dbReference type="Rhea" id="RHEA:12929"/>
        <dbReference type="ChEBI" id="CHEBI:15377"/>
        <dbReference type="ChEBI" id="CHEBI:15378"/>
        <dbReference type="ChEBI" id="CHEBI:16810"/>
        <dbReference type="ChEBI" id="CHEBI:57287"/>
        <dbReference type="ChEBI" id="CHEBI:57288"/>
        <dbReference type="ChEBI" id="CHEBI:58884"/>
        <dbReference type="EC" id="2.3.3.14"/>
    </reaction>
    <physiologicalReaction direction="left-to-right" evidence="3">
        <dbReference type="Rhea" id="RHEA:12930"/>
    </physiologicalReaction>
</comment>
<dbReference type="Pfam" id="PF00682">
    <property type="entry name" value="HMGL-like"/>
    <property type="match status" value="1"/>
</dbReference>
<dbReference type="GO" id="GO:0004410">
    <property type="term" value="F:homocitrate synthase activity"/>
    <property type="evidence" value="ECO:0007669"/>
    <property type="project" value="UniProtKB-EC"/>
</dbReference>
<dbReference type="RefSeq" id="WP_128693506.1">
    <property type="nucleotide sequence ID" value="NZ_LHQS01000002.1"/>
</dbReference>
<dbReference type="SUPFAM" id="SSF51569">
    <property type="entry name" value="Aldolase"/>
    <property type="match status" value="1"/>
</dbReference>
<keyword evidence="2 4" id="KW-0808">Transferase</keyword>
<dbReference type="InterPro" id="IPR013785">
    <property type="entry name" value="Aldolase_TIM"/>
</dbReference>